<evidence type="ECO:0000313" key="3">
    <source>
        <dbReference type="Proteomes" id="UP000789901"/>
    </source>
</evidence>
<keyword evidence="3" id="KW-1185">Reference proteome</keyword>
<sequence>MNELDIPLLLPSTILEEFDQVLLHQFCNKVVKLKHSECSTCKEYILSITLVVGEYPGEVPEELQELTKIEEMFIAQVFPIMVVYRLQEGQHGYRGNIINFAQDVEEFTTHFPWHPSSLNTQ</sequence>
<dbReference type="Pfam" id="PF20209">
    <property type="entry name" value="DUF6570"/>
    <property type="match status" value="1"/>
</dbReference>
<reference evidence="2 3" key="1">
    <citation type="submission" date="2021-06" db="EMBL/GenBank/DDBJ databases">
        <authorList>
            <person name="Kallberg Y."/>
            <person name="Tangrot J."/>
            <person name="Rosling A."/>
        </authorList>
    </citation>
    <scope>NUCLEOTIDE SEQUENCE [LARGE SCALE GENOMIC DNA]</scope>
    <source>
        <strain evidence="2 3">120-4 pot B 10/14</strain>
    </source>
</reference>
<gene>
    <name evidence="2" type="ORF">GMARGA_LOCUS17337</name>
</gene>
<evidence type="ECO:0000259" key="1">
    <source>
        <dbReference type="Pfam" id="PF20209"/>
    </source>
</evidence>
<dbReference type="EMBL" id="CAJVQB010013067">
    <property type="protein sequence ID" value="CAG8759770.1"/>
    <property type="molecule type" value="Genomic_DNA"/>
</dbReference>
<feature type="domain" description="DUF6570" evidence="1">
    <location>
        <begin position="55"/>
        <end position="119"/>
    </location>
</feature>
<comment type="caution">
    <text evidence="2">The sequence shown here is derived from an EMBL/GenBank/DDBJ whole genome shotgun (WGS) entry which is preliminary data.</text>
</comment>
<proteinExistence type="predicted"/>
<organism evidence="2 3">
    <name type="scientific">Gigaspora margarita</name>
    <dbReference type="NCBI Taxonomy" id="4874"/>
    <lineage>
        <taxon>Eukaryota</taxon>
        <taxon>Fungi</taxon>
        <taxon>Fungi incertae sedis</taxon>
        <taxon>Mucoromycota</taxon>
        <taxon>Glomeromycotina</taxon>
        <taxon>Glomeromycetes</taxon>
        <taxon>Diversisporales</taxon>
        <taxon>Gigasporaceae</taxon>
        <taxon>Gigaspora</taxon>
    </lineage>
</organism>
<dbReference type="InterPro" id="IPR046700">
    <property type="entry name" value="DUF6570"/>
</dbReference>
<name>A0ABN7VE29_GIGMA</name>
<accession>A0ABN7VE29</accession>
<evidence type="ECO:0000313" key="2">
    <source>
        <dbReference type="EMBL" id="CAG8759770.1"/>
    </source>
</evidence>
<dbReference type="Proteomes" id="UP000789901">
    <property type="component" value="Unassembled WGS sequence"/>
</dbReference>
<protein>
    <submittedName>
        <fullName evidence="2">45000_t:CDS:1</fullName>
    </submittedName>
</protein>